<evidence type="ECO:0000313" key="3">
    <source>
        <dbReference type="EMBL" id="WWD17534.1"/>
    </source>
</evidence>
<dbReference type="Proteomes" id="UP000322225">
    <property type="component" value="Chromosome 3"/>
</dbReference>
<feature type="compositionally biased region" description="Low complexity" evidence="1">
    <location>
        <begin position="304"/>
        <end position="343"/>
    </location>
</feature>
<feature type="compositionally biased region" description="Basic and acidic residues" evidence="1">
    <location>
        <begin position="367"/>
        <end position="382"/>
    </location>
</feature>
<feature type="transmembrane region" description="Helical" evidence="2">
    <location>
        <begin position="436"/>
        <end position="455"/>
    </location>
</feature>
<reference evidence="3" key="1">
    <citation type="submission" date="2017-08" db="EMBL/GenBank/DDBJ databases">
        <authorList>
            <person name="Cuomo C."/>
            <person name="Billmyre B."/>
            <person name="Heitman J."/>
        </authorList>
    </citation>
    <scope>NUCLEOTIDE SEQUENCE</scope>
    <source>
        <strain evidence="3">CBS 12478</strain>
    </source>
</reference>
<proteinExistence type="predicted"/>
<name>A0A5M6BTR2_9TREE</name>
<feature type="region of interest" description="Disordered" evidence="1">
    <location>
        <begin position="1"/>
        <end position="23"/>
    </location>
</feature>
<dbReference type="OrthoDB" id="3981028at2759"/>
<keyword evidence="2" id="KW-0812">Transmembrane</keyword>
<keyword evidence="4" id="KW-1185">Reference proteome</keyword>
<dbReference type="EMBL" id="CP144053">
    <property type="protein sequence ID" value="WWD17534.1"/>
    <property type="molecule type" value="Genomic_DNA"/>
</dbReference>
<dbReference type="GeneID" id="43590655"/>
<feature type="region of interest" description="Disordered" evidence="1">
    <location>
        <begin position="218"/>
        <end position="237"/>
    </location>
</feature>
<dbReference type="RefSeq" id="XP_031859166.1">
    <property type="nucleotide sequence ID" value="XM_032006497.1"/>
</dbReference>
<feature type="compositionally biased region" description="Low complexity" evidence="1">
    <location>
        <begin position="1"/>
        <end position="17"/>
    </location>
</feature>
<keyword evidence="2" id="KW-0472">Membrane</keyword>
<reference evidence="3" key="2">
    <citation type="submission" date="2024-01" db="EMBL/GenBank/DDBJ databases">
        <title>Comparative genomics of Cryptococcus and Kwoniella reveals pathogenesis evolution and contrasting modes of karyotype evolution via chromosome fusion or intercentromeric recombination.</title>
        <authorList>
            <person name="Coelho M.A."/>
            <person name="David-Palma M."/>
            <person name="Shea T."/>
            <person name="Bowers K."/>
            <person name="McGinley-Smith S."/>
            <person name="Mohammad A.W."/>
            <person name="Gnirke A."/>
            <person name="Yurkov A.M."/>
            <person name="Nowrousian M."/>
            <person name="Sun S."/>
            <person name="Cuomo C.A."/>
            <person name="Heitman J."/>
        </authorList>
    </citation>
    <scope>NUCLEOTIDE SEQUENCE</scope>
    <source>
        <strain evidence="3">CBS 12478</strain>
    </source>
</reference>
<organism evidence="3 4">
    <name type="scientific">Kwoniella shandongensis</name>
    <dbReference type="NCBI Taxonomy" id="1734106"/>
    <lineage>
        <taxon>Eukaryota</taxon>
        <taxon>Fungi</taxon>
        <taxon>Dikarya</taxon>
        <taxon>Basidiomycota</taxon>
        <taxon>Agaricomycotina</taxon>
        <taxon>Tremellomycetes</taxon>
        <taxon>Tremellales</taxon>
        <taxon>Cryptococcaceae</taxon>
        <taxon>Kwoniella</taxon>
    </lineage>
</organism>
<feature type="region of interest" description="Disordered" evidence="1">
    <location>
        <begin position="293"/>
        <end position="403"/>
    </location>
</feature>
<dbReference type="KEGG" id="ksn:43590655"/>
<accession>A0A5M6BTR2</accession>
<gene>
    <name evidence="3" type="ORF">CI109_101975</name>
</gene>
<evidence type="ECO:0000256" key="1">
    <source>
        <dbReference type="SAM" id="MobiDB-lite"/>
    </source>
</evidence>
<dbReference type="AlphaFoldDB" id="A0A5M6BTR2"/>
<sequence>MPSPTPRHNNPSSSSPSPSRPPETQIEILYNTSVQSFVRRDHIKTQTTLKRLLDLLRSSARPKTRHWYDLDRPSGVVNGTGDEEKSGVTAGSTLADEEWLIKTLKLMISSSASLYTDPPTKTGGLPSVLLPLLPPASPERLLDHLYHVCVSATSTSTSIKDSPSVTDDALLPPQLLSTLILASLKLRPLTPALNFAHTLVERWLTALPDSFILSISSSTRPTKGGSKTDPAERKRVDSAREGYMKVVELFVGEVLAREGEWEMARGLLDGEMVMGSKRKEALYRHLRSLQSQSSSQAINPAPSPSSSLVLPSSADPTSPSPTMNGGRPRSRSGSSSSVSTSSSEATARPGPAQGQISGLSMGQINGKGKEKVPVDEDVDRVNRLNGRNPPASTNSGSASSTSAKANTMQSLFISTLSYLPPSLATRIRHISSTHPYLLSLPLPIILLLPLLIRLIRRRQARGRVPSLPTPTSHSAANPLTSVRARLDLARAQAQARRGGWWAWIGYYLRWWMGKFAGVWRLGTTITYV</sequence>
<feature type="compositionally biased region" description="Low complexity" evidence="1">
    <location>
        <begin position="388"/>
        <end position="403"/>
    </location>
</feature>
<evidence type="ECO:0000313" key="4">
    <source>
        <dbReference type="Proteomes" id="UP000322225"/>
    </source>
</evidence>
<evidence type="ECO:0000256" key="2">
    <source>
        <dbReference type="SAM" id="Phobius"/>
    </source>
</evidence>
<protein>
    <submittedName>
        <fullName evidence="3">Uncharacterized protein</fullName>
    </submittedName>
</protein>
<keyword evidence="2" id="KW-1133">Transmembrane helix</keyword>
<feature type="compositionally biased region" description="Polar residues" evidence="1">
    <location>
        <begin position="354"/>
        <end position="363"/>
    </location>
</feature>